<evidence type="ECO:0000313" key="6">
    <source>
        <dbReference type="EnsemblMetazoa" id="MDOA012096-PE"/>
    </source>
</evidence>
<feature type="region of interest" description="Disordered" evidence="4">
    <location>
        <begin position="2745"/>
        <end position="2911"/>
    </location>
</feature>
<evidence type="ECO:0000313" key="7">
    <source>
        <dbReference type="Proteomes" id="UP001652621"/>
    </source>
</evidence>
<keyword evidence="7" id="KW-1185">Reference proteome</keyword>
<feature type="domain" description="Ig-like" evidence="5">
    <location>
        <begin position="2167"/>
        <end position="2255"/>
    </location>
</feature>
<dbReference type="InterPro" id="IPR058157">
    <property type="entry name" value="Spectrin_met"/>
</dbReference>
<feature type="domain" description="Ig-like" evidence="5">
    <location>
        <begin position="1513"/>
        <end position="1601"/>
    </location>
</feature>
<dbReference type="InterPro" id="IPR018159">
    <property type="entry name" value="Spectrin/alpha-actinin"/>
</dbReference>
<dbReference type="VEuPathDB" id="VectorBase:MDOMA2_011682"/>
<gene>
    <name evidence="6" type="primary">101894461</name>
    <name evidence="8" type="synonym">LOC101894461</name>
</gene>
<organism evidence="6">
    <name type="scientific">Musca domestica</name>
    <name type="common">House fly</name>
    <dbReference type="NCBI Taxonomy" id="7370"/>
    <lineage>
        <taxon>Eukaryota</taxon>
        <taxon>Metazoa</taxon>
        <taxon>Ecdysozoa</taxon>
        <taxon>Arthropoda</taxon>
        <taxon>Hexapoda</taxon>
        <taxon>Insecta</taxon>
        <taxon>Pterygota</taxon>
        <taxon>Neoptera</taxon>
        <taxon>Endopterygota</taxon>
        <taxon>Diptera</taxon>
        <taxon>Brachycera</taxon>
        <taxon>Muscomorpha</taxon>
        <taxon>Muscoidea</taxon>
        <taxon>Muscidae</taxon>
        <taxon>Musca</taxon>
    </lineage>
</organism>
<dbReference type="Gene3D" id="1.20.58.60">
    <property type="match status" value="4"/>
</dbReference>
<dbReference type="SMART" id="SM00150">
    <property type="entry name" value="SPEC"/>
    <property type="match status" value="4"/>
</dbReference>
<feature type="compositionally biased region" description="Polar residues" evidence="4">
    <location>
        <begin position="2790"/>
        <end position="2804"/>
    </location>
</feature>
<dbReference type="InterPro" id="IPR036179">
    <property type="entry name" value="Ig-like_dom_sf"/>
</dbReference>
<feature type="compositionally biased region" description="Basic and acidic residues" evidence="4">
    <location>
        <begin position="2775"/>
        <end position="2789"/>
    </location>
</feature>
<feature type="compositionally biased region" description="Basic and acidic residues" evidence="4">
    <location>
        <begin position="2859"/>
        <end position="2873"/>
    </location>
</feature>
<dbReference type="SUPFAM" id="SSF46966">
    <property type="entry name" value="Spectrin repeat"/>
    <property type="match status" value="4"/>
</dbReference>
<dbReference type="PROSITE" id="PS50835">
    <property type="entry name" value="IG_LIKE"/>
    <property type="match status" value="5"/>
</dbReference>
<sequence>MERHRTLDSSMSSLYSGSNISQTPSRHYPPSSTAPSPTPSGQGGGGGVGPAGNQLMPQISQSDSIASGTSSMQGLRATTIGTVVVRCGPIQLVIALLQSTEKLYIKVVELEPKITTLGANLDESLRLQNDHDETLRNVQNLPGPMDEFVHKADKLLASKRISADLVNAMADTLNIIWADILHLMQDRQNILHLCTQFQDKMAQCQRRMDSLEVACIDTMIPIEVTAVQEFLSKFKQLRIDMLTAVMAALKDGNELLAQLQELENLETLDTRPEHIKRDAARAVHQVQQWLEALHDRRNTLEIAWQTRKTQLEQCLALAMLGRELIEVEASLQRQKDEISTLFSLGECEHTANLALQNYKEWKQQAMQLRDRALKITRAKEKLQSSGTFTGDEACARAYNVLSACSEHFDLIDQREHWLHQSRDFFSKADNTLKVLEKLEVELSNVKLPPNTPESYAMYAKVARDVAKFTEEPLRLGYSILDDVGRTQPETQGTKRVLDEIENRKAYIEGICANSNEEQQRVNQALKEFLAQYNDLLQWLMSSGQQYLQQNIHMGKTLEQSKQFLLQHHELMQDLEIKGELINLLLESIKTHLESLSAQQRYDVDSKAESLHKHWIELKDLVLKRVDCVSVLIEFFEKANEFGSQMDNLKRQLALTPNEGKLQFLQETWKNMQSDFGDLNNLASRFLNLKILDPYLDTKPSAKAVEDILNGFSKQQIDVTTSFENWTTHITEKREVETILETIMSQNQETAAKTTNVDTQLYPIFTSPSVDAKQLHTITSEKLKLVLQDIDQAQNEIQERVHTTLNIQTKDPEAMQKIEQVISNLRTLKSKLDGIRYDYKTLVESSLQFLESVQRIHQEIADFFARQKQTQQNSNDAIERCIAEHEKFRDLTMDSFRSLITQSEILIDRVRALEPPGAKEVDTDRILKLMENLRMYFESCNGERMSSLERLERLEKFKSDLLDINRSLDSVSRQLQEINGQNVDSLAAAKTTSLAFEYFERTIESSMPKFLKPTRHELRWGCYLHTMELLEKRIEKFTETTTQQLLVSNPESEAYFREELRKLNEKWQQFRDQVKTKRNSLNQATEFFEVVEKIDCEYREINYFYNSVSNKITYLRDPVEASNLVNDIDKYVNEREAPLRQKLESAAKCSHDMSKVSQLFNDVMTIFQSFMKLKSDITIVSERLKGEERAREQREREAREQAEREKAMREAEAREKAAREQEARLLALKEQAAREQFERERLALELAAREKAVREEEQRLLLIREQAAREQAAREQQAREEEQARLRALRDEEARLQAVREQTLREQTIREQKAREEEETRLRKIREEEIRLQTLREQAVREEEARIQTLREQTKREEEARMLALKEQVQREESIKRLQSMHEQIDHQRIVTENIRKDIEINHIFTEIKYSSPVFVKPLKDAVTRENDKFTFECEVTGSPEPTIEWYKDGILIQNNPDYKTTYDKGMCRLVIEETFAADSARFTCRASNLVGNATTSANLSVRENAAEVQMIPPRIVRYLASASAKEGSSFEFSCIVTGNPLPTVQWYKNDKCIDDCPDYVISYNNGEAKLRFEEVFLEDDAVYTCSASNPAGIEHCSASLIVEPLEPTEVPHFKIPLNNAMARVGQKVKLEALIGGIPRPEIYWLHNGKQYFPRDVKYEYGRVTLIIPQAYPNDAGVYVLTAKNLAGEAYSSCNVIVKGRLPNETSDSEMASDMEPVKPTVQLSLKDVSIVEGKPVRLDCIIVGQPEPEVIWYHNERPIKESADLKLLFQGDKCSLVIEEAYQDDAGNYKVVAINSAGEATSSCEVKIAPSAESETASVAESETKKEEEVTKTVTVEKETAAVQEVVVEDVGEDEEEDAQEVEEEVVEEVEEEEVEEEEEQFLEFVKQIQDQTAELGETVKLEVVVKAKPQANVEWALNGTAIKGDEENFALSSSGDNFSLTIKKMSTSTAGKVEVTARNPVGVAKTVAFLGLSTSELDLEDMTDDDSVAQSLTQDNSGSASVTIEKKTVTSTTTQSVERSSNAEPQPTETVDAAPKKEVLLLETTVTGAPAPVHDPAVPSSPSSTRKPYAPRFTTPLAGKIVDQGADVSMEAVIDGFPSPDIKVEKNGYDLPQNGRITVEKNSNHVTIDFKDVNHSDAGRYAVTASNVAGQATSTADLIVKKTIFPPVFGKRLQAQVMKKNEKIVMEVEVTGLPAPSVVWMKDDKPLAEAGLSQHRLLENGNSHTLIIERGQISDSGKYMVKATNAAGEAKSIADCAVLEPTPERMQEVVKTVVYERPDAFTTEGYSVTSMTKNVSYNMSSTSGGPKPFGAEPATQQPAGYRPVAPPSPVPAQRKTPAAEYSDYCSEVDERFRSVSRASDNEIKGYRVVYPPTPKPTINGHKSPVVVVTPSPMEFEPTPPTTGPSYAAKPKFEQPRQFGGYQAPKTQFTPAQNQQVFKPKPVAAKFLAAAAQQQQQFAPPPQPIPRDFHQQQPRGVAPQPGMYYNAVAGSPMHMPHMATETKNSMQMKESSESCQRVVNMQQTQRVMHYDNQNYNNTNNNLGYQYQQPMEQFPPYSPTPSPRATPGRQRVPPPATPTKFVPGKFHDSGYSNEIDKVRIAPLWTPMGPSGPLRYRHVEAPKSRSTSLPRSYERVLSPMEFDRGPEMPTKIRVDVETIRRDRANNIGQQNRTQSLNRNSSMRSNQQYYQTNSYDQGGLPQTYPRDGGYNAANSWQSQAEHQAKSMSSSFMQKTQKFSENIKEDMHKYSSSSTNTSNLVNGSGSPMGFRPGFQRAPSEGDNRPQAYHDESRVSQYEQGTQTEVLQITETTEKEEKKEETRTLVIKNKNASAAKPNGHIYHTIEREKSSLGKNKVNAGGGGEGEKEGEQEEKDNYKLRKSASFSSSSNNSLRGAFDGTTNSSSSSLLSLRSSPLRSSCRTLKTGKINTFQKWETTVESVSYVTTKTVAINEYPSDKKSKLSTTPIAITLTQEPLNGKTVKKMPIKLTNGCNDKTNGSEEEKAV</sequence>
<evidence type="ECO:0000256" key="2">
    <source>
        <dbReference type="ARBA" id="ARBA00023319"/>
    </source>
</evidence>
<dbReference type="FunFam" id="2.60.40.10:FF:000838">
    <property type="entry name" value="Uncharacterized protein, isoform F"/>
    <property type="match status" value="1"/>
</dbReference>
<dbReference type="InterPro" id="IPR003599">
    <property type="entry name" value="Ig_sub"/>
</dbReference>
<feature type="compositionally biased region" description="Basic and acidic residues" evidence="4">
    <location>
        <begin position="2807"/>
        <end position="2818"/>
    </location>
</feature>
<name>A0A1I8N6M6_MUSDO</name>
<dbReference type="PANTHER" id="PTHR47633:SF4">
    <property type="entry name" value="MYOPALLADIN ISOFORM X1"/>
    <property type="match status" value="1"/>
</dbReference>
<dbReference type="OrthoDB" id="2152335at2759"/>
<feature type="compositionally biased region" description="Low complexity" evidence="4">
    <location>
        <begin position="1811"/>
        <end position="1821"/>
    </location>
</feature>
<feature type="compositionally biased region" description="Low complexity" evidence="4">
    <location>
        <begin position="9"/>
        <end position="21"/>
    </location>
</feature>
<dbReference type="GO" id="GO:0005737">
    <property type="term" value="C:cytoplasm"/>
    <property type="evidence" value="ECO:0007669"/>
    <property type="project" value="UniProtKB-ARBA"/>
</dbReference>
<dbReference type="InterPro" id="IPR013783">
    <property type="entry name" value="Ig-like_fold"/>
</dbReference>
<dbReference type="FunFam" id="2.60.40.10:FF:001151">
    <property type="entry name" value="Uncharacterized protein, isoform F"/>
    <property type="match status" value="1"/>
</dbReference>
<dbReference type="Gene3D" id="2.60.40.10">
    <property type="entry name" value="Immunoglobulins"/>
    <property type="match status" value="7"/>
</dbReference>
<feature type="region of interest" description="Disordered" evidence="4">
    <location>
        <begin position="1811"/>
        <end position="1832"/>
    </location>
</feature>
<feature type="region of interest" description="Disordered" evidence="4">
    <location>
        <begin position="1"/>
        <end position="70"/>
    </location>
</feature>
<proteinExistence type="predicted"/>
<keyword evidence="2" id="KW-0393">Immunoglobulin domain</keyword>
<dbReference type="Pfam" id="PF25101">
    <property type="entry name" value="Spectrin_7"/>
    <property type="match status" value="1"/>
</dbReference>
<feature type="compositionally biased region" description="Low complexity" evidence="4">
    <location>
        <begin position="2010"/>
        <end position="2021"/>
    </location>
</feature>
<reference evidence="8" key="2">
    <citation type="submission" date="2025-05" db="UniProtKB">
        <authorList>
            <consortium name="RefSeq"/>
        </authorList>
    </citation>
    <scope>IDENTIFICATION</scope>
    <source>
        <strain evidence="8">Aabys</strain>
        <tissue evidence="8">Whole body</tissue>
    </source>
</reference>
<keyword evidence="3" id="KW-0175">Coiled coil</keyword>
<feature type="domain" description="Ig-like" evidence="5">
    <location>
        <begin position="1412"/>
        <end position="1500"/>
    </location>
</feature>
<feature type="compositionally biased region" description="Low complexity" evidence="4">
    <location>
        <begin position="2877"/>
        <end position="2911"/>
    </location>
</feature>
<feature type="domain" description="Ig-like" evidence="5">
    <location>
        <begin position="1719"/>
        <end position="1807"/>
    </location>
</feature>
<evidence type="ECO:0000259" key="5">
    <source>
        <dbReference type="PROSITE" id="PS50835"/>
    </source>
</evidence>
<keyword evidence="1" id="KW-1015">Disulfide bond</keyword>
<feature type="compositionally biased region" description="Polar residues" evidence="4">
    <location>
        <begin position="55"/>
        <end position="70"/>
    </location>
</feature>
<feature type="compositionally biased region" description="Gly residues" evidence="4">
    <location>
        <begin position="41"/>
        <end position="50"/>
    </location>
</feature>
<protein>
    <submittedName>
        <fullName evidence="8">Uncharacterized protein LOC101894461 isoform X4</fullName>
    </submittedName>
</protein>
<dbReference type="Pfam" id="PF07679">
    <property type="entry name" value="I-set"/>
    <property type="match status" value="7"/>
</dbReference>
<dbReference type="InterPro" id="IPR007110">
    <property type="entry name" value="Ig-like_dom"/>
</dbReference>
<evidence type="ECO:0000256" key="1">
    <source>
        <dbReference type="ARBA" id="ARBA00023157"/>
    </source>
</evidence>
<feature type="compositionally biased region" description="Low complexity" evidence="4">
    <location>
        <begin position="2747"/>
        <end position="2761"/>
    </location>
</feature>
<dbReference type="RefSeq" id="XP_058980469.1">
    <property type="nucleotide sequence ID" value="XM_059124486.1"/>
</dbReference>
<dbReference type="PANTHER" id="PTHR47633">
    <property type="entry name" value="IMMUNOGLOBULIN"/>
    <property type="match status" value="1"/>
</dbReference>
<dbReference type="GO" id="GO:0004672">
    <property type="term" value="F:protein kinase activity"/>
    <property type="evidence" value="ECO:0007669"/>
    <property type="project" value="TreeGrafter"/>
</dbReference>
<feature type="region of interest" description="Disordered" evidence="4">
    <location>
        <begin position="2301"/>
        <end position="2339"/>
    </location>
</feature>
<feature type="region of interest" description="Disordered" evidence="4">
    <location>
        <begin position="1185"/>
        <end position="1215"/>
    </location>
</feature>
<accession>A0A1I8N6M6</accession>
<feature type="coiled-coil region" evidence="3">
    <location>
        <begin position="317"/>
        <end position="371"/>
    </location>
</feature>
<evidence type="ECO:0000256" key="3">
    <source>
        <dbReference type="SAM" id="Coils"/>
    </source>
</evidence>
<feature type="domain" description="Ig-like" evidence="5">
    <location>
        <begin position="1611"/>
        <end position="1696"/>
    </location>
</feature>
<evidence type="ECO:0000256" key="4">
    <source>
        <dbReference type="SAM" id="MobiDB-lite"/>
    </source>
</evidence>
<dbReference type="Proteomes" id="UP001652621">
    <property type="component" value="Unplaced"/>
</dbReference>
<feature type="region of interest" description="Disordered" evidence="4">
    <location>
        <begin position="2660"/>
        <end position="2681"/>
    </location>
</feature>
<dbReference type="SMART" id="SM00408">
    <property type="entry name" value="IGc2"/>
    <property type="match status" value="7"/>
</dbReference>
<dbReference type="SUPFAM" id="SSF48726">
    <property type="entry name" value="Immunoglobulin"/>
    <property type="match status" value="7"/>
</dbReference>
<feature type="compositionally biased region" description="Polar residues" evidence="4">
    <location>
        <begin position="2664"/>
        <end position="2681"/>
    </location>
</feature>
<dbReference type="InterPro" id="IPR013098">
    <property type="entry name" value="Ig_I-set"/>
</dbReference>
<dbReference type="InterPro" id="IPR003598">
    <property type="entry name" value="Ig_sub2"/>
</dbReference>
<dbReference type="FunFam" id="2.60.40.10:FF:000660">
    <property type="entry name" value="Uncharacterized protein, isoform B"/>
    <property type="match status" value="1"/>
</dbReference>
<feature type="region of interest" description="Disordered" evidence="4">
    <location>
        <begin position="1990"/>
        <end position="2073"/>
    </location>
</feature>
<feature type="compositionally biased region" description="Basic and acidic residues" evidence="4">
    <location>
        <begin position="1822"/>
        <end position="1832"/>
    </location>
</feature>
<dbReference type="FunFam" id="2.60.40.10:FF:000632">
    <property type="entry name" value="Uncharacterized protein, isoform B"/>
    <property type="match status" value="1"/>
</dbReference>
<reference evidence="6" key="1">
    <citation type="submission" date="2020-05" db="UniProtKB">
        <authorList>
            <consortium name="EnsemblMetazoa"/>
        </authorList>
    </citation>
    <scope>IDENTIFICATION</scope>
    <source>
        <strain evidence="6">Aabys</strain>
    </source>
</reference>
<dbReference type="SMART" id="SM00409">
    <property type="entry name" value="IG"/>
    <property type="match status" value="7"/>
</dbReference>
<dbReference type="FunFam" id="2.60.40.10:FF:000772">
    <property type="entry name" value="Uncharacterized protein, isoform B"/>
    <property type="match status" value="1"/>
</dbReference>
<dbReference type="CDD" id="cd00176">
    <property type="entry name" value="SPEC"/>
    <property type="match status" value="1"/>
</dbReference>
<dbReference type="EnsemblMetazoa" id="MDOA012096-RE">
    <property type="protein sequence ID" value="MDOA012096-PE"/>
    <property type="gene ID" value="MDOA012096"/>
</dbReference>
<evidence type="ECO:0000313" key="8">
    <source>
        <dbReference type="RefSeq" id="XP_058980469.1"/>
    </source>
</evidence>
<dbReference type="VEuPathDB" id="VectorBase:MDOA012096"/>
<feature type="coiled-coil region" evidence="3">
    <location>
        <begin position="1852"/>
        <end position="1895"/>
    </location>
</feature>
<feature type="compositionally biased region" description="Polar residues" evidence="4">
    <location>
        <begin position="1990"/>
        <end position="2001"/>
    </location>
</feature>
<feature type="region of interest" description="Disordered" evidence="4">
    <location>
        <begin position="2550"/>
        <end position="2587"/>
    </location>
</feature>
<dbReference type="FunFam" id="2.60.40.10:FF:000032">
    <property type="entry name" value="palladin isoform X1"/>
    <property type="match status" value="1"/>
</dbReference>